<dbReference type="EMBL" id="JAKCXM010000257">
    <property type="protein sequence ID" value="KAJ0397333.1"/>
    <property type="molecule type" value="Genomic_DNA"/>
</dbReference>
<dbReference type="InterPro" id="IPR051053">
    <property type="entry name" value="ECH/Chromodomain_protein"/>
</dbReference>
<comment type="caution">
    <text evidence="1">The sequence shown here is derived from an EMBL/GenBank/DDBJ whole genome shotgun (WGS) entry which is preliminary data.</text>
</comment>
<accession>A0AAD5LF55</accession>
<evidence type="ECO:0008006" key="3">
    <source>
        <dbReference type="Google" id="ProtNLM"/>
    </source>
</evidence>
<reference evidence="1" key="1">
    <citation type="submission" date="2021-12" db="EMBL/GenBank/DDBJ databases">
        <title>Prjna785345.</title>
        <authorList>
            <person name="Rujirawat T."/>
            <person name="Krajaejun T."/>
        </authorList>
    </citation>
    <scope>NUCLEOTIDE SEQUENCE</scope>
    <source>
        <strain evidence="1">Pi057C3</strain>
    </source>
</reference>
<evidence type="ECO:0000313" key="2">
    <source>
        <dbReference type="Proteomes" id="UP001209570"/>
    </source>
</evidence>
<organism evidence="1 2">
    <name type="scientific">Pythium insidiosum</name>
    <name type="common">Pythiosis disease agent</name>
    <dbReference type="NCBI Taxonomy" id="114742"/>
    <lineage>
        <taxon>Eukaryota</taxon>
        <taxon>Sar</taxon>
        <taxon>Stramenopiles</taxon>
        <taxon>Oomycota</taxon>
        <taxon>Peronosporomycetes</taxon>
        <taxon>Pythiales</taxon>
        <taxon>Pythiaceae</taxon>
        <taxon>Pythium</taxon>
    </lineage>
</organism>
<dbReference type="Proteomes" id="UP001209570">
    <property type="component" value="Unassembled WGS sequence"/>
</dbReference>
<evidence type="ECO:0000313" key="1">
    <source>
        <dbReference type="EMBL" id="KAJ0397333.1"/>
    </source>
</evidence>
<protein>
    <recommendedName>
        <fullName evidence="3">Enoyl-CoA hydratase/isomerase family</fullName>
    </recommendedName>
</protein>
<proteinExistence type="predicted"/>
<dbReference type="AlphaFoldDB" id="A0AAD5LF55"/>
<dbReference type="InterPro" id="IPR001753">
    <property type="entry name" value="Enoyl-CoA_hydra/iso"/>
</dbReference>
<keyword evidence="2" id="KW-1185">Reference proteome</keyword>
<gene>
    <name evidence="1" type="ORF">P43SY_009283</name>
</gene>
<dbReference type="Gene3D" id="3.90.226.10">
    <property type="entry name" value="2-enoyl-CoA Hydratase, Chain A, domain 1"/>
    <property type="match status" value="1"/>
</dbReference>
<sequence>MSSEDVVVRRYSHGPHILVAELCRPRVKNAFNDAVYQQLIAAIEQFEADDALHALVITGHGDFFTSGADISAGLSLDENGDPLVPSKGWPKKFMEAMVRCPKLLVAAVNGRAIGIGVTLLLHCDFVYAVDHATFWTPFMRIGIVPEFAASYTFPHTLGPQLANDMLIRSREIDSSRALTHGLVGHVFPANGFLDRVFADLEPIVNVAMTAKNVPAYKKLLRHVQGPKIREAIHQEYVELDRRFLSGEAQEAFMQLLSQLKPSSSKL</sequence>
<dbReference type="PANTHER" id="PTHR43684:SF12">
    <property type="entry name" value="ENOYL-COA ISOMERASE"/>
    <property type="match status" value="1"/>
</dbReference>
<dbReference type="SUPFAM" id="SSF52096">
    <property type="entry name" value="ClpP/crotonase"/>
    <property type="match status" value="1"/>
</dbReference>
<name>A0AAD5LF55_PYTIN</name>
<dbReference type="PANTHER" id="PTHR43684">
    <property type="match status" value="1"/>
</dbReference>
<dbReference type="CDD" id="cd06558">
    <property type="entry name" value="crotonase-like"/>
    <property type="match status" value="1"/>
</dbReference>
<dbReference type="InterPro" id="IPR029045">
    <property type="entry name" value="ClpP/crotonase-like_dom_sf"/>
</dbReference>
<dbReference type="Pfam" id="PF00378">
    <property type="entry name" value="ECH_1"/>
    <property type="match status" value="1"/>
</dbReference>